<keyword evidence="7" id="KW-0520">NAD</keyword>
<dbReference type="Proteomes" id="UP001221597">
    <property type="component" value="Chromosome"/>
</dbReference>
<reference evidence="11 12" key="1">
    <citation type="submission" date="2023-04" db="EMBL/GenBank/DDBJ databases">
        <title>Genome sequence of Halobacillus naozhouensis KACC 21980.</title>
        <authorList>
            <person name="Kim S."/>
            <person name="Heo J."/>
            <person name="Kwon S.-W."/>
        </authorList>
    </citation>
    <scope>NUCLEOTIDE SEQUENCE [LARGE SCALE GENOMIC DNA]</scope>
    <source>
        <strain evidence="11 12">KCTC 13234</strain>
    </source>
</reference>
<evidence type="ECO:0000256" key="3">
    <source>
        <dbReference type="ARBA" id="ARBA00007769"/>
    </source>
</evidence>
<dbReference type="GO" id="GO:0009027">
    <property type="term" value="F:tartrate dehydrogenase activity"/>
    <property type="evidence" value="ECO:0007669"/>
    <property type="project" value="UniProtKB-EC"/>
</dbReference>
<evidence type="ECO:0000256" key="2">
    <source>
        <dbReference type="ARBA" id="ARBA00001946"/>
    </source>
</evidence>
<dbReference type="InterPro" id="IPR024084">
    <property type="entry name" value="IsoPropMal-DH-like_dom"/>
</dbReference>
<gene>
    <name evidence="11" type="ORF">P9989_04300</name>
</gene>
<dbReference type="PROSITE" id="PS00470">
    <property type="entry name" value="IDH_IMDH"/>
    <property type="match status" value="1"/>
</dbReference>
<keyword evidence="12" id="KW-1185">Reference proteome</keyword>
<keyword evidence="5" id="KW-0479">Metal-binding</keyword>
<protein>
    <recommendedName>
        <fullName evidence="4">D-malate dehydrogenase (decarboxylating)</fullName>
        <ecNumber evidence="4">1.1.1.83</ecNumber>
    </recommendedName>
</protein>
<dbReference type="InterPro" id="IPR011829">
    <property type="entry name" value="TTC_DH"/>
</dbReference>
<evidence type="ECO:0000256" key="7">
    <source>
        <dbReference type="ARBA" id="ARBA00023027"/>
    </source>
</evidence>
<dbReference type="PANTHER" id="PTHR43275:SF1">
    <property type="entry name" value="D-MALATE DEHYDROGENASE [DECARBOXYLATING]"/>
    <property type="match status" value="1"/>
</dbReference>
<dbReference type="Pfam" id="PF00180">
    <property type="entry name" value="Iso_dh"/>
    <property type="match status" value="1"/>
</dbReference>
<evidence type="ECO:0000256" key="8">
    <source>
        <dbReference type="ARBA" id="ARBA00023211"/>
    </source>
</evidence>
<dbReference type="EC" id="1.1.1.83" evidence="4"/>
<evidence type="ECO:0000256" key="9">
    <source>
        <dbReference type="ARBA" id="ARBA00049301"/>
    </source>
</evidence>
<evidence type="ECO:0000256" key="4">
    <source>
        <dbReference type="ARBA" id="ARBA00013126"/>
    </source>
</evidence>
<dbReference type="PANTHER" id="PTHR43275">
    <property type="entry name" value="D-MALATE DEHYDROGENASE [DECARBOXYLATING]"/>
    <property type="match status" value="1"/>
</dbReference>
<keyword evidence="6 11" id="KW-0560">Oxidoreductase</keyword>
<comment type="catalytic activity">
    <reaction evidence="9">
        <text>(R)-malate + NAD(+) = pyruvate + CO2 + NADH</text>
        <dbReference type="Rhea" id="RHEA:18365"/>
        <dbReference type="ChEBI" id="CHEBI:15361"/>
        <dbReference type="ChEBI" id="CHEBI:15588"/>
        <dbReference type="ChEBI" id="CHEBI:16526"/>
        <dbReference type="ChEBI" id="CHEBI:57540"/>
        <dbReference type="ChEBI" id="CHEBI:57945"/>
        <dbReference type="EC" id="1.1.1.83"/>
    </reaction>
</comment>
<dbReference type="NCBIfam" id="TIGR02089">
    <property type="entry name" value="TTC"/>
    <property type="match status" value="1"/>
</dbReference>
<comment type="similarity">
    <text evidence="3">Belongs to the isocitrate and isopropylmalate dehydrogenases family.</text>
</comment>
<name>A0ABY8J7F8_9BACI</name>
<dbReference type="InterPro" id="IPR050501">
    <property type="entry name" value="ICDH/IPMDH"/>
</dbReference>
<dbReference type="SMART" id="SM01329">
    <property type="entry name" value="Iso_dh"/>
    <property type="match status" value="1"/>
</dbReference>
<evidence type="ECO:0000259" key="10">
    <source>
        <dbReference type="SMART" id="SM01329"/>
    </source>
</evidence>
<dbReference type="SUPFAM" id="SSF53659">
    <property type="entry name" value="Isocitrate/Isopropylmalate dehydrogenase-like"/>
    <property type="match status" value="1"/>
</dbReference>
<proteinExistence type="inferred from homology"/>
<evidence type="ECO:0000313" key="11">
    <source>
        <dbReference type="EMBL" id="WFT76886.1"/>
    </source>
</evidence>
<evidence type="ECO:0000256" key="5">
    <source>
        <dbReference type="ARBA" id="ARBA00022723"/>
    </source>
</evidence>
<evidence type="ECO:0000256" key="1">
    <source>
        <dbReference type="ARBA" id="ARBA00001936"/>
    </source>
</evidence>
<dbReference type="EMBL" id="CP121671">
    <property type="protein sequence ID" value="WFT76886.1"/>
    <property type="molecule type" value="Genomic_DNA"/>
</dbReference>
<dbReference type="InterPro" id="IPR019818">
    <property type="entry name" value="IsoCit/isopropylmalate_DH_CS"/>
</dbReference>
<sequence>MLMHKIAVIPGDGIGREVMEEALCVLEEICKANSFLTIEWEIFNWSSEYYLQHGEMMPKNGLDTLKKYDAILFGAIGDSRVPDEVSIWDLIMPIRKRFKQYINFRPIKQLAGINAPLQTEKDIDFVIIRENAEGEYSNMGGGLYQGTSQEMAVQNTVMTREGVKKASTFAFKYARSKNYKKVTSATKSNAILHTMKLWDREVSSVSSNYDDIHFESIYIDALTAYFVQRPEDFEVVLASNLFGDILSDLGSSIVGGLGVSPSANINPEGDYPSMFEPVHGSAPDIAGQGIANPIAQVWSLSLLLEHLGYEQPADAILQSIQHVIQESIVTPDLGGTCTTKQVGKAIRDQVKSNLLEAEKYESSR</sequence>
<dbReference type="Gene3D" id="3.40.718.10">
    <property type="entry name" value="Isopropylmalate Dehydrogenase"/>
    <property type="match status" value="1"/>
</dbReference>
<organism evidence="11 12">
    <name type="scientific">Halobacillus naozhouensis</name>
    <dbReference type="NCBI Taxonomy" id="554880"/>
    <lineage>
        <taxon>Bacteria</taxon>
        <taxon>Bacillati</taxon>
        <taxon>Bacillota</taxon>
        <taxon>Bacilli</taxon>
        <taxon>Bacillales</taxon>
        <taxon>Bacillaceae</taxon>
        <taxon>Halobacillus</taxon>
    </lineage>
</organism>
<accession>A0ABY8J7F8</accession>
<evidence type="ECO:0000256" key="6">
    <source>
        <dbReference type="ARBA" id="ARBA00023002"/>
    </source>
</evidence>
<feature type="domain" description="Isopropylmalate dehydrogenase-like" evidence="10">
    <location>
        <begin position="5"/>
        <end position="346"/>
    </location>
</feature>
<comment type="cofactor">
    <cofactor evidence="2">
        <name>Mg(2+)</name>
        <dbReference type="ChEBI" id="CHEBI:18420"/>
    </cofactor>
</comment>
<evidence type="ECO:0000313" key="12">
    <source>
        <dbReference type="Proteomes" id="UP001221597"/>
    </source>
</evidence>
<comment type="cofactor">
    <cofactor evidence="1">
        <name>Mn(2+)</name>
        <dbReference type="ChEBI" id="CHEBI:29035"/>
    </cofactor>
</comment>
<keyword evidence="8" id="KW-0464">Manganese</keyword>